<dbReference type="Proteomes" id="UP000478008">
    <property type="component" value="Unassembled WGS sequence"/>
</dbReference>
<feature type="transmembrane region" description="Helical" evidence="2">
    <location>
        <begin position="483"/>
        <end position="503"/>
    </location>
</feature>
<dbReference type="SMART" id="SM00315">
    <property type="entry name" value="RGS"/>
    <property type="match status" value="1"/>
</dbReference>
<dbReference type="InterPro" id="IPR044926">
    <property type="entry name" value="RGS_subdomain_2"/>
</dbReference>
<dbReference type="EMBL" id="CABFWN010000001">
    <property type="protein sequence ID" value="VUG16607.1"/>
    <property type="molecule type" value="Genomic_DNA"/>
</dbReference>
<protein>
    <submittedName>
        <fullName evidence="3">DEBR0S1_21066g1_1</fullName>
    </submittedName>
</protein>
<proteinExistence type="predicted"/>
<evidence type="ECO:0000313" key="3">
    <source>
        <dbReference type="EMBL" id="VUG16607.1"/>
    </source>
</evidence>
<dbReference type="PROSITE" id="PS50132">
    <property type="entry name" value="RGS"/>
    <property type="match status" value="1"/>
</dbReference>
<keyword evidence="2" id="KW-0472">Membrane</keyword>
<evidence type="ECO:0000313" key="4">
    <source>
        <dbReference type="Proteomes" id="UP000478008"/>
    </source>
</evidence>
<accession>A0A7D9GZK1</accession>
<feature type="transmembrane region" description="Helical" evidence="2">
    <location>
        <begin position="394"/>
        <end position="416"/>
    </location>
</feature>
<dbReference type="PANTHER" id="PTHR13155">
    <property type="entry name" value="A-KINASE ANCHOR PROTEINS"/>
    <property type="match status" value="1"/>
</dbReference>
<feature type="compositionally biased region" description="Polar residues" evidence="1">
    <location>
        <begin position="263"/>
        <end position="280"/>
    </location>
</feature>
<dbReference type="Gene3D" id="1.10.167.10">
    <property type="entry name" value="Regulator of G-protein Signalling 4, domain 2"/>
    <property type="match status" value="1"/>
</dbReference>
<name>A0A7D9GZK1_DEKBR</name>
<dbReference type="Pfam" id="PF00615">
    <property type="entry name" value="RGS"/>
    <property type="match status" value="1"/>
</dbReference>
<gene>
    <name evidence="3" type="ORF">DEBR0S1_21066G</name>
</gene>
<dbReference type="GO" id="GO:0008104">
    <property type="term" value="P:intracellular protein localization"/>
    <property type="evidence" value="ECO:0007669"/>
    <property type="project" value="TreeGrafter"/>
</dbReference>
<dbReference type="GO" id="GO:0005886">
    <property type="term" value="C:plasma membrane"/>
    <property type="evidence" value="ECO:0007669"/>
    <property type="project" value="TreeGrafter"/>
</dbReference>
<keyword evidence="4" id="KW-1185">Reference proteome</keyword>
<keyword evidence="2" id="KW-1133">Transmembrane helix</keyword>
<dbReference type="InterPro" id="IPR036305">
    <property type="entry name" value="RGS_sf"/>
</dbReference>
<evidence type="ECO:0000256" key="1">
    <source>
        <dbReference type="SAM" id="MobiDB-lite"/>
    </source>
</evidence>
<dbReference type="SUPFAM" id="SSF48097">
    <property type="entry name" value="Regulator of G-protein signaling, RGS"/>
    <property type="match status" value="1"/>
</dbReference>
<feature type="region of interest" description="Disordered" evidence="1">
    <location>
        <begin position="229"/>
        <end position="286"/>
    </location>
</feature>
<feature type="region of interest" description="Disordered" evidence="1">
    <location>
        <begin position="141"/>
        <end position="180"/>
    </location>
</feature>
<dbReference type="AlphaFoldDB" id="A0A7D9GZK1"/>
<dbReference type="InterPro" id="IPR016137">
    <property type="entry name" value="RGS"/>
</dbReference>
<feature type="transmembrane region" description="Helical" evidence="2">
    <location>
        <begin position="428"/>
        <end position="447"/>
    </location>
</feature>
<dbReference type="InterPro" id="IPR052246">
    <property type="entry name" value="Cell_Polariz_PKAAnc"/>
</dbReference>
<dbReference type="PANTHER" id="PTHR13155:SF1">
    <property type="entry name" value="A-KINASE ANCHOR PROTEIN 10, MITOCHONDRIAL"/>
    <property type="match status" value="1"/>
</dbReference>
<reference evidence="3 4" key="1">
    <citation type="submission" date="2019-07" db="EMBL/GenBank/DDBJ databases">
        <authorList>
            <person name="Friedrich A."/>
            <person name="Schacherer J."/>
        </authorList>
    </citation>
    <scope>NUCLEOTIDE SEQUENCE [LARGE SCALE GENOMIC DNA]</scope>
</reference>
<keyword evidence="2" id="KW-0812">Transmembrane</keyword>
<sequence length="510" mass="57360">MTTRKAADAGNTTSSNISGRSDLNGYYDSLDGLNKSESFDEKMGMQTLNPQESGYTSNETASIKTIKPLNRWPTLFEILNKKTRSPVDLWSFYVYMRDTQKSIDYLDFWIDTVQHMNLCKVYVKGLKESLIVSEHLKDVTREEGEELKRNTVSRHNSKSSIAKSHKRESSGTSSNRDSASSSMLLDLLMKNDLLEGGDAHRLSSFLRGEAAVRSSDPIVNAKIEELKRRSLLPSSGATGPAGPRSKTPPTSSGGKSLGRSPSVLRQQQVSGRTSSTSLQESYERTSRIGPELVEALIDEDYTENSKDSHFVTRTTLRKSSKNILNTYFLEGSEKRVLIPDDMREQVIYAVETEGRDDPEVFDESREYVFKAMEHEAYPNFLRDVAMCNVTSVSAVIRMFLAILCAFAAFWTGYTLIFLDYQPKKTRAVVTLPFFLASYFLFSSFYKIDPVLCFLGFSESRSSHSGLIRMREPFVKKLLLKRSLFVFITLCLVAAALSVLFALVPGTHLHH</sequence>
<organism evidence="3 4">
    <name type="scientific">Dekkera bruxellensis</name>
    <name type="common">Brettanomyces custersii</name>
    <dbReference type="NCBI Taxonomy" id="5007"/>
    <lineage>
        <taxon>Eukaryota</taxon>
        <taxon>Fungi</taxon>
        <taxon>Dikarya</taxon>
        <taxon>Ascomycota</taxon>
        <taxon>Saccharomycotina</taxon>
        <taxon>Pichiomycetes</taxon>
        <taxon>Pichiales</taxon>
        <taxon>Pichiaceae</taxon>
        <taxon>Brettanomyces</taxon>
    </lineage>
</organism>
<evidence type="ECO:0000256" key="2">
    <source>
        <dbReference type="SAM" id="Phobius"/>
    </source>
</evidence>